<evidence type="ECO:0000313" key="6">
    <source>
        <dbReference type="EMBL" id="MBP1081921.1"/>
    </source>
</evidence>
<dbReference type="InterPro" id="IPR041478">
    <property type="entry name" value="TetR_C_27"/>
</dbReference>
<dbReference type="PROSITE" id="PS50977">
    <property type="entry name" value="HTH_TETR_2"/>
    <property type="match status" value="1"/>
</dbReference>
<dbReference type="Pfam" id="PF00440">
    <property type="entry name" value="TetR_N"/>
    <property type="match status" value="1"/>
</dbReference>
<dbReference type="InterPro" id="IPR050109">
    <property type="entry name" value="HTH-type_TetR-like_transc_reg"/>
</dbReference>
<reference evidence="6 7" key="1">
    <citation type="submission" date="2021-01" db="EMBL/GenBank/DDBJ databases">
        <title>Genomic Encyclopedia of Type Strains, Phase IV (KMG-IV): sequencing the most valuable type-strain genomes for metagenomic binning, comparative biology and taxonomic classification.</title>
        <authorList>
            <person name="Goeker M."/>
        </authorList>
    </citation>
    <scope>NUCLEOTIDE SEQUENCE [LARGE SCALE GENOMIC DNA]</scope>
    <source>
        <strain evidence="6 7">DSM 103394</strain>
    </source>
</reference>
<evidence type="ECO:0000256" key="4">
    <source>
        <dbReference type="PROSITE-ProRule" id="PRU00335"/>
    </source>
</evidence>
<name>A0ABS4CWI9_9BACI</name>
<evidence type="ECO:0000256" key="2">
    <source>
        <dbReference type="ARBA" id="ARBA00023125"/>
    </source>
</evidence>
<dbReference type="RefSeq" id="WP_312883809.1">
    <property type="nucleotide sequence ID" value="NZ_JAFDST010000002.1"/>
</dbReference>
<keyword evidence="2 4" id="KW-0238">DNA-binding</keyword>
<feature type="domain" description="HTH tetR-type" evidence="5">
    <location>
        <begin position="8"/>
        <end position="68"/>
    </location>
</feature>
<proteinExistence type="predicted"/>
<evidence type="ECO:0000256" key="3">
    <source>
        <dbReference type="ARBA" id="ARBA00023163"/>
    </source>
</evidence>
<dbReference type="InterPro" id="IPR009057">
    <property type="entry name" value="Homeodomain-like_sf"/>
</dbReference>
<dbReference type="PRINTS" id="PR00455">
    <property type="entry name" value="HTHTETR"/>
</dbReference>
<accession>A0ABS4CWI9</accession>
<dbReference type="Gene3D" id="1.10.357.10">
    <property type="entry name" value="Tetracycline Repressor, domain 2"/>
    <property type="match status" value="1"/>
</dbReference>
<evidence type="ECO:0000313" key="7">
    <source>
        <dbReference type="Proteomes" id="UP000674416"/>
    </source>
</evidence>
<evidence type="ECO:0000256" key="1">
    <source>
        <dbReference type="ARBA" id="ARBA00023015"/>
    </source>
</evidence>
<dbReference type="PANTHER" id="PTHR30055">
    <property type="entry name" value="HTH-TYPE TRANSCRIPTIONAL REGULATOR RUTR"/>
    <property type="match status" value="1"/>
</dbReference>
<comment type="caution">
    <text evidence="6">The sequence shown here is derived from an EMBL/GenBank/DDBJ whole genome shotgun (WGS) entry which is preliminary data.</text>
</comment>
<gene>
    <name evidence="6" type="ORF">JOC74_002414</name>
</gene>
<keyword evidence="7" id="KW-1185">Reference proteome</keyword>
<sequence>MMDKKNSILSKKDILDAAEKTLRRFGPNKTSVTDVAKELNISHGTIYRHFPNKAALKEAVTERWLEEEIIAPLKRFTHSEESASAHLLKEFIFALCSLKRSHAENDEEMFKMYAEVTVESTEIVENHVNCIIEMLSLIIEKGIHAKIIKDINHNNALSRSIFYATTRFHHPSHAYEWKSETIDEELDLVWALIKEGFVVSKAEHKKQAENK</sequence>
<dbReference type="EMBL" id="JAFDST010000002">
    <property type="protein sequence ID" value="MBP1081921.1"/>
    <property type="molecule type" value="Genomic_DNA"/>
</dbReference>
<keyword evidence="1" id="KW-0805">Transcription regulation</keyword>
<evidence type="ECO:0000259" key="5">
    <source>
        <dbReference type="PROSITE" id="PS50977"/>
    </source>
</evidence>
<dbReference type="InterPro" id="IPR023772">
    <property type="entry name" value="DNA-bd_HTH_TetR-type_CS"/>
</dbReference>
<dbReference type="Proteomes" id="UP000674416">
    <property type="component" value="Unassembled WGS sequence"/>
</dbReference>
<organism evidence="6 7">
    <name type="scientific">Bacillus capparidis</name>
    <dbReference type="NCBI Taxonomy" id="1840411"/>
    <lineage>
        <taxon>Bacteria</taxon>
        <taxon>Bacillati</taxon>
        <taxon>Bacillota</taxon>
        <taxon>Bacilli</taxon>
        <taxon>Bacillales</taxon>
        <taxon>Bacillaceae</taxon>
        <taxon>Bacillus</taxon>
    </lineage>
</organism>
<dbReference type="PROSITE" id="PS01081">
    <property type="entry name" value="HTH_TETR_1"/>
    <property type="match status" value="1"/>
</dbReference>
<feature type="DNA-binding region" description="H-T-H motif" evidence="4">
    <location>
        <begin position="31"/>
        <end position="50"/>
    </location>
</feature>
<dbReference type="InterPro" id="IPR001647">
    <property type="entry name" value="HTH_TetR"/>
</dbReference>
<keyword evidence="3" id="KW-0804">Transcription</keyword>
<dbReference type="PANTHER" id="PTHR30055:SF151">
    <property type="entry name" value="TRANSCRIPTIONAL REGULATORY PROTEIN"/>
    <property type="match status" value="1"/>
</dbReference>
<dbReference type="SUPFAM" id="SSF46689">
    <property type="entry name" value="Homeodomain-like"/>
    <property type="match status" value="1"/>
</dbReference>
<dbReference type="Pfam" id="PF17935">
    <property type="entry name" value="TetR_C_27"/>
    <property type="match status" value="1"/>
</dbReference>
<protein>
    <submittedName>
        <fullName evidence="6">AcrR family transcriptional regulator</fullName>
    </submittedName>
</protein>